<dbReference type="AlphaFoldDB" id="C5BL78"/>
<evidence type="ECO:0008006" key="5">
    <source>
        <dbReference type="Google" id="ProtNLM"/>
    </source>
</evidence>
<keyword evidence="2" id="KW-0472">Membrane</keyword>
<dbReference type="KEGG" id="ttu:TERTU_2514"/>
<dbReference type="eggNOG" id="ENOG50332F0">
    <property type="taxonomic scope" value="Bacteria"/>
</dbReference>
<evidence type="ECO:0000256" key="1">
    <source>
        <dbReference type="SAM" id="MobiDB-lite"/>
    </source>
</evidence>
<dbReference type="STRING" id="377629.TERTU_2514"/>
<evidence type="ECO:0000313" key="4">
    <source>
        <dbReference type="Proteomes" id="UP000009080"/>
    </source>
</evidence>
<evidence type="ECO:0000256" key="2">
    <source>
        <dbReference type="SAM" id="Phobius"/>
    </source>
</evidence>
<feature type="region of interest" description="Disordered" evidence="1">
    <location>
        <begin position="87"/>
        <end position="124"/>
    </location>
</feature>
<dbReference type="OrthoDB" id="5766995at2"/>
<name>C5BL78_TERTT</name>
<dbReference type="HOGENOM" id="CLU_147995_1_0_6"/>
<evidence type="ECO:0000313" key="3">
    <source>
        <dbReference type="EMBL" id="ACR11644.1"/>
    </source>
</evidence>
<keyword evidence="2" id="KW-1133">Transmembrane helix</keyword>
<sequence>MNEDIKSNLTSSKHWLRLVFMVLFAVFFQVALAVLWVLVCVQFLFALVTGSDNPKLRYFAASLAIYIHGTINFLTYNSEEKPFPFADWPETPSASAEQTVAEHAPEAATAPVTSEGDGAAEERA</sequence>
<dbReference type="Proteomes" id="UP000009080">
    <property type="component" value="Chromosome"/>
</dbReference>
<gene>
    <name evidence="3" type="ordered locus">TERTU_2514</name>
</gene>
<dbReference type="Pfam" id="PF14333">
    <property type="entry name" value="DUF4389"/>
    <property type="match status" value="1"/>
</dbReference>
<dbReference type="InterPro" id="IPR025498">
    <property type="entry name" value="DUF4389"/>
</dbReference>
<dbReference type="EMBL" id="CP001614">
    <property type="protein sequence ID" value="ACR11644.1"/>
    <property type="molecule type" value="Genomic_DNA"/>
</dbReference>
<keyword evidence="2" id="KW-0812">Transmembrane</keyword>
<reference evidence="3 4" key="1">
    <citation type="journal article" date="2009" name="PLoS ONE">
        <title>The complete genome of Teredinibacter turnerae T7901: an intracellular endosymbiont of marine wood-boring bivalves (shipworms).</title>
        <authorList>
            <person name="Yang J.C."/>
            <person name="Madupu R."/>
            <person name="Durkin A.S."/>
            <person name="Ekborg N.A."/>
            <person name="Pedamallu C.S."/>
            <person name="Hostetler J.B."/>
            <person name="Radune D."/>
            <person name="Toms B.S."/>
            <person name="Henrissat B."/>
            <person name="Coutinho P.M."/>
            <person name="Schwarz S."/>
            <person name="Field L."/>
            <person name="Trindade-Silva A.E."/>
            <person name="Soares C.A.G."/>
            <person name="Elshahawi S."/>
            <person name="Hanora A."/>
            <person name="Schmidt E.W."/>
            <person name="Haygood M.G."/>
            <person name="Posfai J."/>
            <person name="Benner J."/>
            <person name="Madinger C."/>
            <person name="Nove J."/>
            <person name="Anton B."/>
            <person name="Chaudhary K."/>
            <person name="Foster J."/>
            <person name="Holman A."/>
            <person name="Kumar S."/>
            <person name="Lessard P.A."/>
            <person name="Luyten Y.A."/>
            <person name="Slatko B."/>
            <person name="Wood N."/>
            <person name="Wu B."/>
            <person name="Teplitski M."/>
            <person name="Mougous J.D."/>
            <person name="Ward N."/>
            <person name="Eisen J.A."/>
            <person name="Badger J.H."/>
            <person name="Distel D.L."/>
        </authorList>
    </citation>
    <scope>NUCLEOTIDE SEQUENCE [LARGE SCALE GENOMIC DNA]</scope>
    <source>
        <strain evidence="4">ATCC 39867 / T7901</strain>
    </source>
</reference>
<proteinExistence type="predicted"/>
<accession>C5BL78</accession>
<feature type="transmembrane region" description="Helical" evidence="2">
    <location>
        <begin position="20"/>
        <end position="46"/>
    </location>
</feature>
<protein>
    <recommendedName>
        <fullName evidence="5">Lipase</fullName>
    </recommendedName>
</protein>
<dbReference type="RefSeq" id="WP_015817756.1">
    <property type="nucleotide sequence ID" value="NC_012997.1"/>
</dbReference>
<keyword evidence="4" id="KW-1185">Reference proteome</keyword>
<organism evidence="3 4">
    <name type="scientific">Teredinibacter turnerae (strain ATCC 39867 / T7901)</name>
    <dbReference type="NCBI Taxonomy" id="377629"/>
    <lineage>
        <taxon>Bacteria</taxon>
        <taxon>Pseudomonadati</taxon>
        <taxon>Pseudomonadota</taxon>
        <taxon>Gammaproteobacteria</taxon>
        <taxon>Cellvibrionales</taxon>
        <taxon>Cellvibrionaceae</taxon>
        <taxon>Teredinibacter</taxon>
    </lineage>
</organism>